<dbReference type="SUPFAM" id="SSF69318">
    <property type="entry name" value="Integrin alpha N-terminal domain"/>
    <property type="match status" value="1"/>
</dbReference>
<accession>A0A836BQG1</accession>
<evidence type="ECO:0000259" key="3">
    <source>
        <dbReference type="PROSITE" id="PS50948"/>
    </source>
</evidence>
<gene>
    <name evidence="4" type="ORF">HYH03_016097</name>
</gene>
<dbReference type="Gene3D" id="3.50.4.10">
    <property type="entry name" value="Hepatocyte Growth Factor"/>
    <property type="match status" value="1"/>
</dbReference>
<dbReference type="AlphaFoldDB" id="A0A836BQG1"/>
<dbReference type="EMBL" id="JAEHOE010000135">
    <property type="protein sequence ID" value="KAG2485110.1"/>
    <property type="molecule type" value="Genomic_DNA"/>
</dbReference>
<keyword evidence="5" id="KW-1185">Reference proteome</keyword>
<dbReference type="InterPro" id="IPR005515">
    <property type="entry name" value="VOMI"/>
</dbReference>
<evidence type="ECO:0000313" key="4">
    <source>
        <dbReference type="EMBL" id="KAG2485110.1"/>
    </source>
</evidence>
<name>A0A836BQG1_9CHLO</name>
<organism evidence="4 5">
    <name type="scientific">Edaphochlamys debaryana</name>
    <dbReference type="NCBI Taxonomy" id="47281"/>
    <lineage>
        <taxon>Eukaryota</taxon>
        <taxon>Viridiplantae</taxon>
        <taxon>Chlorophyta</taxon>
        <taxon>core chlorophytes</taxon>
        <taxon>Chlorophyceae</taxon>
        <taxon>CS clade</taxon>
        <taxon>Chlamydomonadales</taxon>
        <taxon>Chlamydomonadales incertae sedis</taxon>
        <taxon>Edaphochlamys</taxon>
    </lineage>
</organism>
<evidence type="ECO:0000256" key="2">
    <source>
        <dbReference type="SAM" id="SignalP"/>
    </source>
</evidence>
<dbReference type="Gene3D" id="2.100.10.20">
    <property type="entry name" value="Vitelline membrane outer layer protein I (VOMI)"/>
    <property type="match status" value="1"/>
</dbReference>
<evidence type="ECO:0000256" key="1">
    <source>
        <dbReference type="SAM" id="MobiDB-lite"/>
    </source>
</evidence>
<feature type="domain" description="Apple" evidence="3">
    <location>
        <begin position="486"/>
        <end position="559"/>
    </location>
</feature>
<dbReference type="GO" id="GO:0005615">
    <property type="term" value="C:extracellular space"/>
    <property type="evidence" value="ECO:0007669"/>
    <property type="project" value="TreeGrafter"/>
</dbReference>
<evidence type="ECO:0000313" key="5">
    <source>
        <dbReference type="Proteomes" id="UP000612055"/>
    </source>
</evidence>
<dbReference type="InterPro" id="IPR003609">
    <property type="entry name" value="Pan_app"/>
</dbReference>
<feature type="region of interest" description="Disordered" evidence="1">
    <location>
        <begin position="860"/>
        <end position="879"/>
    </location>
</feature>
<dbReference type="Proteomes" id="UP000612055">
    <property type="component" value="Unassembled WGS sequence"/>
</dbReference>
<sequence>MRNILLLNVLLLWLWTTTDAYVPTDSFKDIYTVANGFWGDWKGWQYCTSAITGQPSYITGLQLRIEPEQGGGDDTALNGINVACSDDPSTSTTVLVEGGIWGDWSGMAYCPYGSYAIGANFRLEGDQGGGDDTAGNSVQLYCSDGTILAPHNGYYGDWVRWKFCNWGQFICGMQIRFECCGGDDTALNGLPPPPPSPPVPFPPVPPSPPPAPPTPPPSPFISGTNAAAATALPADLRPECAYFDSARNVLVSRQDSTQATAWRDMLFGPAIDATLALEDVDGNGYATYDSNQILDLTSVAGVMTKDLRNWNTDPEAPFTIVVIQSLKTDLTDWTANYLVAELSCSGAGQNQSTSGLVFGTREAFISGTHSWFNAFHTTKPVPVEPGWTLHAFVRRKGGTSGAYYYGSATGGIALREAFEDQARISIGADRLTVGTSKCTVTPKSRTMLGAVLVYNRALSVTDLKRIQEAYAPRFGWRRGGGGSLVCLPGVDIRGEAIQPTFAATSLNVTACQAACNKNASCEFSVFKQQGSSGTCSLRRNAISANATGGNTADASSTTCFSRPNYGNYYCIKGWNIQGGDFAYVSVADKSSCLGFCDESYAFGCQFVLVTAAGNSDCILRAAMFTGPNGATEYRSDLGPTFETCIQARVYTPPMECGKWTKGVAGETRLQVDCDGDGVLDSVLFDTTGARGVALASLACSTADSDTGYPDAPTSACPAVFKSMCAKPAGDWCSGGEVMQLDCDADGVKDLACLLRDDRSSLRVVRSGLGCALSRADAYCPPLTAKGSCPFPSGSLCGEGRILSVDCNADGIKDWVCLGEGGQRAVVSSRRGCSISHNVTGYPTALDNACPVVLGISSVPPPPLPPRPAPPPSPPPSALPAANLREAYNYRCVFTAGGAYYPDGILASSLPARVNRITNQPECFSNNDWDCHWGLCSELDAPPTGPNRPQVCPMQCSAVDYSYNGWCYQVCEQTPSLTYRDLGFDCFYDAASGNQMLARRNPLIQGSVECLSFNGANCAWGFCDTDAVPSGAMSNVVCPPCSPGLYDGWCKTVCDNYRLLDVCLSGTELKGDTVQTVAAVESVDDCQQLCGGMGSCEFSVYDSMGMTCALRSNGLAGANGTNGLNPSLTTCFSRPNYGNYYCVKGWDIQGANTGFSSSSTRDTCLSLCNADPTCQHTLNGIPDGNPNNQLQCYINNQIFQGPNGITQPRPDLGDSFEACIKARTYREVIP</sequence>
<feature type="chain" id="PRO_5033033056" description="Apple domain-containing protein" evidence="2">
    <location>
        <begin position="21"/>
        <end position="1229"/>
    </location>
</feature>
<dbReference type="SUPFAM" id="SSF51092">
    <property type="entry name" value="Vitelline membrane outer protein-I (VMO-I)"/>
    <property type="match status" value="1"/>
</dbReference>
<feature type="compositionally biased region" description="Pro residues" evidence="1">
    <location>
        <begin position="190"/>
        <end position="219"/>
    </location>
</feature>
<feature type="signal peptide" evidence="2">
    <location>
        <begin position="1"/>
        <end position="20"/>
    </location>
</feature>
<keyword evidence="2" id="KW-0732">Signal</keyword>
<feature type="region of interest" description="Disordered" evidence="1">
    <location>
        <begin position="190"/>
        <end position="224"/>
    </location>
</feature>
<dbReference type="Pfam" id="PF03762">
    <property type="entry name" value="VOMI"/>
    <property type="match status" value="1"/>
</dbReference>
<comment type="caution">
    <text evidence="4">The sequence shown here is derived from an EMBL/GenBank/DDBJ whole genome shotgun (WGS) entry which is preliminary data.</text>
</comment>
<dbReference type="InterPro" id="IPR028994">
    <property type="entry name" value="Integrin_alpha_N"/>
</dbReference>
<protein>
    <recommendedName>
        <fullName evidence="3">Apple domain-containing protein</fullName>
    </recommendedName>
</protein>
<reference evidence="4" key="1">
    <citation type="journal article" date="2020" name="bioRxiv">
        <title>Comparative genomics of Chlamydomonas.</title>
        <authorList>
            <person name="Craig R.J."/>
            <person name="Hasan A.R."/>
            <person name="Ness R.W."/>
            <person name="Keightley P.D."/>
        </authorList>
    </citation>
    <scope>NUCLEOTIDE SEQUENCE</scope>
    <source>
        <strain evidence="4">CCAP 11/70</strain>
    </source>
</reference>
<dbReference type="Pfam" id="PF00024">
    <property type="entry name" value="PAN_1"/>
    <property type="match status" value="1"/>
</dbReference>
<proteinExistence type="predicted"/>
<dbReference type="PANTHER" id="PTHR18841">
    <property type="entry name" value="VITELLINE MEMBRANE OUTER LAYER PROTEIN I-RELATED"/>
    <property type="match status" value="1"/>
</dbReference>
<dbReference type="OrthoDB" id="6344411at2759"/>
<dbReference type="PANTHER" id="PTHR18841:SF0">
    <property type="entry name" value="VITELLINE MEMBRANE OUTER LAYER 1 HOMOLOG A-RELATED"/>
    <property type="match status" value="1"/>
</dbReference>
<dbReference type="InterPro" id="IPR036706">
    <property type="entry name" value="VOMI_sf"/>
</dbReference>
<feature type="domain" description="Apple" evidence="3">
    <location>
        <begin position="1062"/>
        <end position="1130"/>
    </location>
</feature>
<feature type="compositionally biased region" description="Pro residues" evidence="1">
    <location>
        <begin position="860"/>
        <end position="877"/>
    </location>
</feature>
<dbReference type="PROSITE" id="PS50948">
    <property type="entry name" value="PAN"/>
    <property type="match status" value="2"/>
</dbReference>